<evidence type="ECO:0000313" key="1">
    <source>
        <dbReference type="EMBL" id="RNA20605.1"/>
    </source>
</evidence>
<sequence>MTFLLFVLSFLY</sequence>
<comment type="caution">
    <text evidence="1">The sequence shown here is derived from an EMBL/GenBank/DDBJ whole genome shotgun (WGS) entry which is preliminary data.</text>
</comment>
<name>A0A3M7RBG4_BRAPC</name>
<protein>
    <submittedName>
        <fullName evidence="1">Uncharacterized protein</fullName>
    </submittedName>
</protein>
<reference evidence="1 2" key="1">
    <citation type="journal article" date="2018" name="Sci. Rep.">
        <title>Genomic signatures of local adaptation to the degree of environmental predictability in rotifers.</title>
        <authorList>
            <person name="Franch-Gras L."/>
            <person name="Hahn C."/>
            <person name="Garcia-Roger E.M."/>
            <person name="Carmona M.J."/>
            <person name="Serra M."/>
            <person name="Gomez A."/>
        </authorList>
    </citation>
    <scope>NUCLEOTIDE SEQUENCE [LARGE SCALE GENOMIC DNA]</scope>
    <source>
        <strain evidence="1">HYR1</strain>
    </source>
</reference>
<proteinExistence type="predicted"/>
<organism evidence="1 2">
    <name type="scientific">Brachionus plicatilis</name>
    <name type="common">Marine rotifer</name>
    <name type="synonym">Brachionus muelleri</name>
    <dbReference type="NCBI Taxonomy" id="10195"/>
    <lineage>
        <taxon>Eukaryota</taxon>
        <taxon>Metazoa</taxon>
        <taxon>Spiralia</taxon>
        <taxon>Gnathifera</taxon>
        <taxon>Rotifera</taxon>
        <taxon>Eurotatoria</taxon>
        <taxon>Monogononta</taxon>
        <taxon>Pseudotrocha</taxon>
        <taxon>Ploima</taxon>
        <taxon>Brachionidae</taxon>
        <taxon>Brachionus</taxon>
    </lineage>
</organism>
<gene>
    <name evidence="1" type="ORF">BpHYR1_023667</name>
</gene>
<keyword evidence="2" id="KW-1185">Reference proteome</keyword>
<evidence type="ECO:0000313" key="2">
    <source>
        <dbReference type="Proteomes" id="UP000276133"/>
    </source>
</evidence>
<dbReference type="EMBL" id="REGN01003815">
    <property type="protein sequence ID" value="RNA20605.1"/>
    <property type="molecule type" value="Genomic_DNA"/>
</dbReference>
<dbReference type="Proteomes" id="UP000276133">
    <property type="component" value="Unassembled WGS sequence"/>
</dbReference>
<accession>A0A3M7RBG4</accession>